<keyword evidence="3" id="KW-0238">DNA-binding</keyword>
<dbReference type="PANTHER" id="PTHR31920">
    <property type="entry name" value="B3 DOMAIN-CONTAINING"/>
    <property type="match status" value="1"/>
</dbReference>
<evidence type="ECO:0000256" key="5">
    <source>
        <dbReference type="ARBA" id="ARBA00023242"/>
    </source>
</evidence>
<dbReference type="SMART" id="SM01019">
    <property type="entry name" value="B3"/>
    <property type="match status" value="2"/>
</dbReference>
<evidence type="ECO:0000256" key="3">
    <source>
        <dbReference type="ARBA" id="ARBA00023125"/>
    </source>
</evidence>
<dbReference type="SUPFAM" id="SSF101936">
    <property type="entry name" value="DNA-binding pseudobarrel domain"/>
    <property type="match status" value="2"/>
</dbReference>
<accession>A0A0L9V700</accession>
<dbReference type="KEGG" id="var:108340237"/>
<evidence type="ECO:0000256" key="6">
    <source>
        <dbReference type="SAM" id="MobiDB-lite"/>
    </source>
</evidence>
<feature type="compositionally biased region" description="Polar residues" evidence="6">
    <location>
        <begin position="135"/>
        <end position="147"/>
    </location>
</feature>
<evidence type="ECO:0000313" key="11">
    <source>
        <dbReference type="Proteomes" id="UP000743370"/>
    </source>
</evidence>
<evidence type="ECO:0000259" key="7">
    <source>
        <dbReference type="PROSITE" id="PS50863"/>
    </source>
</evidence>
<evidence type="ECO:0000313" key="8">
    <source>
        <dbReference type="EMBL" id="KAG2397847.1"/>
    </source>
</evidence>
<keyword evidence="5" id="KW-0539">Nucleus</keyword>
<name>A0A0L9V700_PHAAN</name>
<dbReference type="PANTHER" id="PTHR31920:SF122">
    <property type="entry name" value="B3 DOMAIN-CONTAINING PROTEIN REM23"/>
    <property type="match status" value="1"/>
</dbReference>
<dbReference type="OMA" id="HIFRTRC"/>
<dbReference type="Proteomes" id="UP000743370">
    <property type="component" value="Unassembled WGS sequence"/>
</dbReference>
<dbReference type="EMBL" id="JABFOF010000005">
    <property type="protein sequence ID" value="KAG2397847.1"/>
    <property type="molecule type" value="Genomic_DNA"/>
</dbReference>
<feature type="domain" description="TF-B3" evidence="7">
    <location>
        <begin position="9"/>
        <end position="103"/>
    </location>
</feature>
<dbReference type="PROSITE" id="PS50863">
    <property type="entry name" value="B3"/>
    <property type="match status" value="2"/>
</dbReference>
<evidence type="ECO:0000256" key="4">
    <source>
        <dbReference type="ARBA" id="ARBA00023163"/>
    </source>
</evidence>
<dbReference type="EMBL" id="CM003378">
    <property type="protein sequence ID" value="KOM50841.1"/>
    <property type="molecule type" value="Genomic_DNA"/>
</dbReference>
<dbReference type="CDD" id="cd10017">
    <property type="entry name" value="B3_DNA"/>
    <property type="match status" value="2"/>
</dbReference>
<evidence type="ECO:0000313" key="10">
    <source>
        <dbReference type="Proteomes" id="UP000053144"/>
    </source>
</evidence>
<dbReference type="InterPro" id="IPR015300">
    <property type="entry name" value="DNA-bd_pseudobarrel_sf"/>
</dbReference>
<dbReference type="InterPro" id="IPR050655">
    <property type="entry name" value="Plant_B3_domain"/>
</dbReference>
<evidence type="ECO:0000256" key="1">
    <source>
        <dbReference type="ARBA" id="ARBA00004123"/>
    </source>
</evidence>
<feature type="domain" description="TF-B3" evidence="7">
    <location>
        <begin position="202"/>
        <end position="295"/>
    </location>
</feature>
<proteinExistence type="predicted"/>
<keyword evidence="2" id="KW-0805">Transcription regulation</keyword>
<dbReference type="STRING" id="3914.A0A0L9V700"/>
<evidence type="ECO:0000256" key="2">
    <source>
        <dbReference type="ARBA" id="ARBA00023015"/>
    </source>
</evidence>
<dbReference type="Proteomes" id="UP000053144">
    <property type="component" value="Chromosome 8"/>
</dbReference>
<dbReference type="AlphaFoldDB" id="A0A0L9V700"/>
<keyword evidence="4" id="KW-0804">Transcription</keyword>
<dbReference type="GO" id="GO:0005634">
    <property type="term" value="C:nucleus"/>
    <property type="evidence" value="ECO:0007669"/>
    <property type="project" value="UniProtKB-SubCell"/>
</dbReference>
<reference evidence="9" key="2">
    <citation type="submission" date="2015-02" db="EMBL/GenBank/DDBJ databases">
        <authorList>
            <person name="Chooi Y.-H."/>
        </authorList>
    </citation>
    <scope>NUCLEOTIDE SEQUENCE</scope>
    <source>
        <tissue evidence="9">Seedling</tissue>
    </source>
</reference>
<dbReference type="Gene3D" id="2.40.330.10">
    <property type="entry name" value="DNA-binding pseudobarrel domain"/>
    <property type="match status" value="2"/>
</dbReference>
<gene>
    <name evidence="8" type="ORF">HKW66_Vig0139170</name>
    <name evidence="9" type="ORF">LR48_Vigan08g166800</name>
</gene>
<sequence>MAGGVKKYPLFFTIFVPEQHSQTMKVPKEFLKKLNEDLSSNEVLSSSSSGDKWQVSVLKKGNEVYMQNGWPKFVTDNSIVLHDVLLFTYHGENCFHVQIFDKNGVERLCLKETTQEKKDMPCRNKGFIFTGSETMKTGQKQTATPSLARTKKKKERHFSPGKSHQEDLSLPKDFPAPQHSVEIESSEALKLAESFTSSKPYWKHLMTKCHVEGRCILPIATKFARKYIPEEVKQIHIGNSEGTLWKVHVSWSKGYAHFSTGWANLVRDNKLMRGDTCIFELEENLHLRVHIFRTRCAPS</sequence>
<dbReference type="Gramene" id="KOM50841">
    <property type="protein sequence ID" value="KOM50841"/>
    <property type="gene ID" value="LR48_Vigan08g166800"/>
</dbReference>
<comment type="subcellular location">
    <subcellularLocation>
        <location evidence="1">Nucleus</location>
    </subcellularLocation>
</comment>
<protein>
    <recommendedName>
        <fullName evidence="7">TF-B3 domain-containing protein</fullName>
    </recommendedName>
</protein>
<dbReference type="OrthoDB" id="1666376at2759"/>
<organism evidence="9 10">
    <name type="scientific">Phaseolus angularis</name>
    <name type="common">Azuki bean</name>
    <name type="synonym">Vigna angularis</name>
    <dbReference type="NCBI Taxonomy" id="3914"/>
    <lineage>
        <taxon>Eukaryota</taxon>
        <taxon>Viridiplantae</taxon>
        <taxon>Streptophyta</taxon>
        <taxon>Embryophyta</taxon>
        <taxon>Tracheophyta</taxon>
        <taxon>Spermatophyta</taxon>
        <taxon>Magnoliopsida</taxon>
        <taxon>eudicotyledons</taxon>
        <taxon>Gunneridae</taxon>
        <taxon>Pentapetalae</taxon>
        <taxon>rosids</taxon>
        <taxon>fabids</taxon>
        <taxon>Fabales</taxon>
        <taxon>Fabaceae</taxon>
        <taxon>Papilionoideae</taxon>
        <taxon>50 kb inversion clade</taxon>
        <taxon>NPAAA clade</taxon>
        <taxon>indigoferoid/millettioid clade</taxon>
        <taxon>Phaseoleae</taxon>
        <taxon>Vigna</taxon>
    </lineage>
</organism>
<feature type="region of interest" description="Disordered" evidence="6">
    <location>
        <begin position="135"/>
        <end position="171"/>
    </location>
</feature>
<dbReference type="GO" id="GO:0003677">
    <property type="term" value="F:DNA binding"/>
    <property type="evidence" value="ECO:0007669"/>
    <property type="project" value="UniProtKB-KW"/>
</dbReference>
<evidence type="ECO:0000313" key="9">
    <source>
        <dbReference type="EMBL" id="KOM50841.1"/>
    </source>
</evidence>
<reference evidence="8 11" key="3">
    <citation type="submission" date="2020-05" db="EMBL/GenBank/DDBJ databases">
        <title>Vigna angularis (adzuki bean) Var. LongXiaoDou No. 4 denovo assembly.</title>
        <authorList>
            <person name="Xiang H."/>
        </authorList>
    </citation>
    <scope>NUCLEOTIDE SEQUENCE [LARGE SCALE GENOMIC DNA]</scope>
    <source>
        <tissue evidence="8">Leaf</tissue>
    </source>
</reference>
<dbReference type="InterPro" id="IPR003340">
    <property type="entry name" value="B3_DNA-bd"/>
</dbReference>
<dbReference type="Pfam" id="PF02362">
    <property type="entry name" value="B3"/>
    <property type="match status" value="2"/>
</dbReference>
<reference evidence="10" key="1">
    <citation type="journal article" date="2015" name="Proc. Natl. Acad. Sci. U.S.A.">
        <title>Genome sequencing of adzuki bean (Vigna angularis) provides insight into high starch and low fat accumulation and domestication.</title>
        <authorList>
            <person name="Yang K."/>
            <person name="Tian Z."/>
            <person name="Chen C."/>
            <person name="Luo L."/>
            <person name="Zhao B."/>
            <person name="Wang Z."/>
            <person name="Yu L."/>
            <person name="Li Y."/>
            <person name="Sun Y."/>
            <person name="Li W."/>
            <person name="Chen Y."/>
            <person name="Li Y."/>
            <person name="Zhang Y."/>
            <person name="Ai D."/>
            <person name="Zhao J."/>
            <person name="Shang C."/>
            <person name="Ma Y."/>
            <person name="Wu B."/>
            <person name="Wang M."/>
            <person name="Gao L."/>
            <person name="Sun D."/>
            <person name="Zhang P."/>
            <person name="Guo F."/>
            <person name="Wang W."/>
            <person name="Li Y."/>
            <person name="Wang J."/>
            <person name="Varshney R.K."/>
            <person name="Wang J."/>
            <person name="Ling H.Q."/>
            <person name="Wan P."/>
        </authorList>
    </citation>
    <scope>NUCLEOTIDE SEQUENCE</scope>
    <source>
        <strain evidence="10">cv. Jingnong 6</strain>
    </source>
</reference>